<dbReference type="KEGG" id="mdb:OVN18_05175"/>
<dbReference type="Proteomes" id="UP001164706">
    <property type="component" value="Chromosome"/>
</dbReference>
<keyword evidence="6 12" id="KW-0808">Transferase</keyword>
<dbReference type="InterPro" id="IPR036803">
    <property type="entry name" value="Porphobilinogen_deaminase_C_sf"/>
</dbReference>
<dbReference type="Pfam" id="PF01379">
    <property type="entry name" value="Porphobil_deam"/>
    <property type="match status" value="1"/>
</dbReference>
<dbReference type="RefSeq" id="WP_267782405.1">
    <property type="nucleotide sequence ID" value="NZ_CP113089.1"/>
</dbReference>
<keyword evidence="7" id="KW-0627">Porphyrin biosynthesis</keyword>
<dbReference type="PROSITE" id="PS00533">
    <property type="entry name" value="PORPHOBILINOGEN_DEAM"/>
    <property type="match status" value="1"/>
</dbReference>
<protein>
    <recommendedName>
        <fullName evidence="5 9">Hydroxymethylbilane synthase</fullName>
        <ecNumber evidence="5 9">2.5.1.61</ecNumber>
    </recommendedName>
</protein>
<dbReference type="InterPro" id="IPR022418">
    <property type="entry name" value="Porphobilinogen_deaminase_C"/>
</dbReference>
<evidence type="ECO:0000256" key="7">
    <source>
        <dbReference type="ARBA" id="ARBA00023244"/>
    </source>
</evidence>
<dbReference type="GO" id="GO:0004418">
    <property type="term" value="F:hydroxymethylbilane synthase activity"/>
    <property type="evidence" value="ECO:0007669"/>
    <property type="project" value="UniProtKB-UniRule"/>
</dbReference>
<evidence type="ECO:0000256" key="1">
    <source>
        <dbReference type="ARBA" id="ARBA00001916"/>
    </source>
</evidence>
<keyword evidence="13" id="KW-1185">Reference proteome</keyword>
<dbReference type="AlphaFoldDB" id="A0A9E8MPC7"/>
<dbReference type="GO" id="GO:0005737">
    <property type="term" value="C:cytoplasm"/>
    <property type="evidence" value="ECO:0007669"/>
    <property type="project" value="UniProtKB-UniRule"/>
</dbReference>
<evidence type="ECO:0000256" key="4">
    <source>
        <dbReference type="ARBA" id="ARBA00011245"/>
    </source>
</evidence>
<dbReference type="PIRSF" id="PIRSF001438">
    <property type="entry name" value="4pyrrol_synth_OHMeBilane_synth"/>
    <property type="match status" value="1"/>
</dbReference>
<dbReference type="EC" id="2.5.1.61" evidence="5 9"/>
<feature type="domain" description="Porphobilinogen deaminase C-terminal" evidence="11">
    <location>
        <begin position="228"/>
        <end position="299"/>
    </location>
</feature>
<dbReference type="PANTHER" id="PTHR11557:SF0">
    <property type="entry name" value="PORPHOBILINOGEN DEAMINASE"/>
    <property type="match status" value="1"/>
</dbReference>
<dbReference type="PANTHER" id="PTHR11557">
    <property type="entry name" value="PORPHOBILINOGEN DEAMINASE"/>
    <property type="match status" value="1"/>
</dbReference>
<dbReference type="Gene3D" id="3.40.190.10">
    <property type="entry name" value="Periplasmic binding protein-like II"/>
    <property type="match status" value="2"/>
</dbReference>
<dbReference type="FunFam" id="3.40.190.10:FF:000005">
    <property type="entry name" value="Porphobilinogen deaminase"/>
    <property type="match status" value="1"/>
</dbReference>
<organism evidence="12 13">
    <name type="scientific">Microcella daejeonensis</name>
    <dbReference type="NCBI Taxonomy" id="2994971"/>
    <lineage>
        <taxon>Bacteria</taxon>
        <taxon>Bacillati</taxon>
        <taxon>Actinomycetota</taxon>
        <taxon>Actinomycetes</taxon>
        <taxon>Micrococcales</taxon>
        <taxon>Microbacteriaceae</taxon>
        <taxon>Microcella</taxon>
    </lineage>
</organism>
<comment type="similarity">
    <text evidence="3">Belongs to the HMBS family.</text>
</comment>
<dbReference type="SUPFAM" id="SSF53850">
    <property type="entry name" value="Periplasmic binding protein-like II"/>
    <property type="match status" value="1"/>
</dbReference>
<evidence type="ECO:0000259" key="10">
    <source>
        <dbReference type="Pfam" id="PF01379"/>
    </source>
</evidence>
<sequence>MIRLGTRGSALALAQSQRVADSIAARTGEEVELVTITTQGDVSTAPLASMGGAGVFVVAVREALLAGECDVVVHSLKDLPTAPHPDLVIGAVPKRADARDAGVVAGGVALKDLPAGSRVGTGSPRRQAQLRRRFPELEVVEMRGNVDTRLARVLGDREGVEHDLDAVILAAAGLERIGREGVVTEHLGIDGWPTAPGQGALAVETRADVSGALKRALIGLDHASTRTAVEAERAVLRKLEAGCSAPLGAHAFIDDGMMFLAARVYSPEGEQVSSAHAQYVDDSRTPAEDLANRVVDELLQNGAADLMPKEGAR</sequence>
<dbReference type="GO" id="GO:0006783">
    <property type="term" value="P:heme biosynthetic process"/>
    <property type="evidence" value="ECO:0007669"/>
    <property type="project" value="TreeGrafter"/>
</dbReference>
<evidence type="ECO:0000259" key="11">
    <source>
        <dbReference type="Pfam" id="PF03900"/>
    </source>
</evidence>
<evidence type="ECO:0000313" key="13">
    <source>
        <dbReference type="Proteomes" id="UP001164706"/>
    </source>
</evidence>
<evidence type="ECO:0000256" key="9">
    <source>
        <dbReference type="NCBIfam" id="TIGR00212"/>
    </source>
</evidence>
<evidence type="ECO:0000313" key="12">
    <source>
        <dbReference type="EMBL" id="WAB82396.1"/>
    </source>
</evidence>
<dbReference type="EMBL" id="CP113089">
    <property type="protein sequence ID" value="WAB82396.1"/>
    <property type="molecule type" value="Genomic_DNA"/>
</dbReference>
<comment type="subunit">
    <text evidence="4">Monomer.</text>
</comment>
<evidence type="ECO:0000256" key="2">
    <source>
        <dbReference type="ARBA" id="ARBA00002869"/>
    </source>
</evidence>
<accession>A0A9E8MPC7</accession>
<dbReference type="Gene3D" id="3.30.160.40">
    <property type="entry name" value="Porphobilinogen deaminase, C-terminal domain"/>
    <property type="match status" value="1"/>
</dbReference>
<name>A0A9E8MPC7_9MICO</name>
<gene>
    <name evidence="12" type="primary">hemC</name>
    <name evidence="12" type="ORF">OVN18_05175</name>
</gene>
<dbReference type="InterPro" id="IPR000860">
    <property type="entry name" value="HemC"/>
</dbReference>
<comment type="catalytic activity">
    <reaction evidence="8">
        <text>4 porphobilinogen + H2O = hydroxymethylbilane + 4 NH4(+)</text>
        <dbReference type="Rhea" id="RHEA:13185"/>
        <dbReference type="ChEBI" id="CHEBI:15377"/>
        <dbReference type="ChEBI" id="CHEBI:28938"/>
        <dbReference type="ChEBI" id="CHEBI:57845"/>
        <dbReference type="ChEBI" id="CHEBI:58126"/>
        <dbReference type="EC" id="2.5.1.61"/>
    </reaction>
</comment>
<reference evidence="12" key="1">
    <citation type="submission" date="2022-11" db="EMBL/GenBank/DDBJ databases">
        <title>Description of Microcella daejonensis nov. sp, isolated from riverside soil.</title>
        <authorList>
            <person name="Molina K.M."/>
            <person name="Kim S.B."/>
        </authorList>
    </citation>
    <scope>NUCLEOTIDE SEQUENCE</scope>
    <source>
        <strain evidence="12">MMS21-STM12</strain>
    </source>
</reference>
<dbReference type="NCBIfam" id="TIGR00212">
    <property type="entry name" value="hemC"/>
    <property type="match status" value="1"/>
</dbReference>
<comment type="cofactor">
    <cofactor evidence="1">
        <name>dipyrromethane</name>
        <dbReference type="ChEBI" id="CHEBI:60342"/>
    </cofactor>
</comment>
<proteinExistence type="inferred from homology"/>
<dbReference type="InterPro" id="IPR022419">
    <property type="entry name" value="Porphobilin_deaminase_cofac_BS"/>
</dbReference>
<evidence type="ECO:0000256" key="5">
    <source>
        <dbReference type="ARBA" id="ARBA00012655"/>
    </source>
</evidence>
<dbReference type="PRINTS" id="PR00151">
    <property type="entry name" value="PORPHBDMNASE"/>
</dbReference>
<evidence type="ECO:0000256" key="3">
    <source>
        <dbReference type="ARBA" id="ARBA00005638"/>
    </source>
</evidence>
<dbReference type="SUPFAM" id="SSF54782">
    <property type="entry name" value="Porphobilinogen deaminase (hydroxymethylbilane synthase), C-terminal domain"/>
    <property type="match status" value="1"/>
</dbReference>
<dbReference type="InterPro" id="IPR022417">
    <property type="entry name" value="Porphobilin_deaminase_N"/>
</dbReference>
<evidence type="ECO:0000256" key="8">
    <source>
        <dbReference type="ARBA" id="ARBA00048169"/>
    </source>
</evidence>
<evidence type="ECO:0000256" key="6">
    <source>
        <dbReference type="ARBA" id="ARBA00022679"/>
    </source>
</evidence>
<feature type="domain" description="Porphobilinogen deaminase N-terminal" evidence="10">
    <location>
        <begin position="2"/>
        <end position="208"/>
    </location>
</feature>
<dbReference type="Pfam" id="PF03900">
    <property type="entry name" value="Porphobil_deamC"/>
    <property type="match status" value="1"/>
</dbReference>
<comment type="function">
    <text evidence="2">Tetrapolymerization of the monopyrrole PBG into the hydroxymethylbilane pre-uroporphyrinogen in several discrete steps.</text>
</comment>